<dbReference type="AlphaFoldDB" id="A0A482XFR9"/>
<name>A0A482XFR9_LAOST</name>
<accession>A0A482XFR9</accession>
<dbReference type="STRING" id="195883.A0A482XFR9"/>
<evidence type="ECO:0000256" key="5">
    <source>
        <dbReference type="ARBA" id="ARBA00022737"/>
    </source>
</evidence>
<dbReference type="InterPro" id="IPR023395">
    <property type="entry name" value="MCP_dom_sf"/>
</dbReference>
<dbReference type="Gene3D" id="1.50.40.10">
    <property type="entry name" value="Mitochondrial carrier domain"/>
    <property type="match status" value="1"/>
</dbReference>
<evidence type="ECO:0000256" key="2">
    <source>
        <dbReference type="ARBA" id="ARBA00006375"/>
    </source>
</evidence>
<keyword evidence="3 11" id="KW-0813">Transport</keyword>
<dbReference type="InterPro" id="IPR049563">
    <property type="entry name" value="TXTP-like"/>
</dbReference>
<evidence type="ECO:0000256" key="12">
    <source>
        <dbReference type="SAM" id="Phobius"/>
    </source>
</evidence>
<evidence type="ECO:0000256" key="1">
    <source>
        <dbReference type="ARBA" id="ARBA00004225"/>
    </source>
</evidence>
<dbReference type="Proteomes" id="UP000291343">
    <property type="component" value="Unassembled WGS sequence"/>
</dbReference>
<comment type="subcellular location">
    <subcellularLocation>
        <location evidence="1">Mitochondrion membrane</location>
        <topology evidence="1">Multi-pass membrane protein</topology>
    </subcellularLocation>
</comment>
<keyword evidence="8 10" id="KW-0472">Membrane</keyword>
<dbReference type="FunFam" id="1.50.40.10:FF:000007">
    <property type="entry name" value="Mitochondrial tricarboxylate transport protein-like"/>
    <property type="match status" value="1"/>
</dbReference>
<keyword evidence="7" id="KW-0496">Mitochondrion</keyword>
<dbReference type="SMR" id="A0A482XFR9"/>
<dbReference type="GO" id="GO:0006843">
    <property type="term" value="P:mitochondrial citrate transmembrane transport"/>
    <property type="evidence" value="ECO:0007669"/>
    <property type="project" value="TreeGrafter"/>
</dbReference>
<evidence type="ECO:0000256" key="3">
    <source>
        <dbReference type="ARBA" id="ARBA00022448"/>
    </source>
</evidence>
<feature type="transmembrane region" description="Helical" evidence="12">
    <location>
        <begin position="225"/>
        <end position="244"/>
    </location>
</feature>
<dbReference type="Pfam" id="PF00153">
    <property type="entry name" value="Mito_carr"/>
    <property type="match status" value="3"/>
</dbReference>
<dbReference type="PANTHER" id="PTHR45788">
    <property type="entry name" value="SUCCINATE/FUMARATE MITOCHONDRIAL TRANSPORTER-RELATED"/>
    <property type="match status" value="1"/>
</dbReference>
<feature type="repeat" description="Solcar" evidence="10">
    <location>
        <begin position="126"/>
        <end position="215"/>
    </location>
</feature>
<evidence type="ECO:0000256" key="4">
    <source>
        <dbReference type="ARBA" id="ARBA00022692"/>
    </source>
</evidence>
<evidence type="ECO:0000256" key="8">
    <source>
        <dbReference type="ARBA" id="ARBA00023136"/>
    </source>
</evidence>
<gene>
    <name evidence="13" type="ORF">LSTR_LSTR003851</name>
</gene>
<dbReference type="GO" id="GO:0031966">
    <property type="term" value="C:mitochondrial membrane"/>
    <property type="evidence" value="ECO:0007669"/>
    <property type="project" value="UniProtKB-SubCell"/>
</dbReference>
<dbReference type="SUPFAM" id="SSF103506">
    <property type="entry name" value="Mitochondrial carrier"/>
    <property type="match status" value="1"/>
</dbReference>
<dbReference type="InParanoid" id="A0A482XFR9"/>
<feature type="repeat" description="Solcar" evidence="10">
    <location>
        <begin position="225"/>
        <end position="310"/>
    </location>
</feature>
<keyword evidence="5" id="KW-0677">Repeat</keyword>
<evidence type="ECO:0000256" key="7">
    <source>
        <dbReference type="ARBA" id="ARBA00023128"/>
    </source>
</evidence>
<reference evidence="13 14" key="1">
    <citation type="journal article" date="2017" name="Gigascience">
        <title>Genome sequence of the small brown planthopper, Laodelphax striatellus.</title>
        <authorList>
            <person name="Zhu J."/>
            <person name="Jiang F."/>
            <person name="Wang X."/>
            <person name="Yang P."/>
            <person name="Bao Y."/>
            <person name="Zhao W."/>
            <person name="Wang W."/>
            <person name="Lu H."/>
            <person name="Wang Q."/>
            <person name="Cui N."/>
            <person name="Li J."/>
            <person name="Chen X."/>
            <person name="Luo L."/>
            <person name="Yu J."/>
            <person name="Kang L."/>
            <person name="Cui F."/>
        </authorList>
    </citation>
    <scope>NUCLEOTIDE SEQUENCE [LARGE SCALE GENOMIC DNA]</scope>
    <source>
        <strain evidence="13">Lst14</strain>
    </source>
</reference>
<feature type="repeat" description="Solcar" evidence="10">
    <location>
        <begin position="25"/>
        <end position="118"/>
    </location>
</feature>
<dbReference type="InterPro" id="IPR018108">
    <property type="entry name" value="MCP_transmembrane"/>
</dbReference>
<evidence type="ECO:0000313" key="14">
    <source>
        <dbReference type="Proteomes" id="UP000291343"/>
    </source>
</evidence>
<dbReference type="InterPro" id="IPR002067">
    <property type="entry name" value="MCP"/>
</dbReference>
<dbReference type="PANTHER" id="PTHR45788:SF4">
    <property type="entry name" value="TRICARBOXYLATE TRANSPORT PROTEIN, MITOCHONDRIAL"/>
    <property type="match status" value="1"/>
</dbReference>
<dbReference type="GO" id="GO:0071913">
    <property type="term" value="F:citrate secondary active transmembrane transporter activity"/>
    <property type="evidence" value="ECO:0007669"/>
    <property type="project" value="TreeGrafter"/>
</dbReference>
<dbReference type="PROSITE" id="PS50920">
    <property type="entry name" value="SOLCAR"/>
    <property type="match status" value="3"/>
</dbReference>
<dbReference type="EMBL" id="QKKF02011224">
    <property type="protein sequence ID" value="RZF44211.1"/>
    <property type="molecule type" value="Genomic_DNA"/>
</dbReference>
<keyword evidence="6 12" id="KW-1133">Transmembrane helix</keyword>
<comment type="caution">
    <text evidence="13">The sequence shown here is derived from an EMBL/GenBank/DDBJ whole genome shotgun (WGS) entry which is preliminary data.</text>
</comment>
<keyword evidence="14" id="KW-1185">Reference proteome</keyword>
<evidence type="ECO:0000256" key="9">
    <source>
        <dbReference type="ARBA" id="ARBA00042640"/>
    </source>
</evidence>
<evidence type="ECO:0000256" key="6">
    <source>
        <dbReference type="ARBA" id="ARBA00022989"/>
    </source>
</evidence>
<dbReference type="OrthoDB" id="44467at2759"/>
<evidence type="ECO:0000313" key="13">
    <source>
        <dbReference type="EMBL" id="RZF44211.1"/>
    </source>
</evidence>
<organism evidence="13 14">
    <name type="scientific">Laodelphax striatellus</name>
    <name type="common">Small brown planthopper</name>
    <name type="synonym">Delphax striatella</name>
    <dbReference type="NCBI Taxonomy" id="195883"/>
    <lineage>
        <taxon>Eukaryota</taxon>
        <taxon>Metazoa</taxon>
        <taxon>Ecdysozoa</taxon>
        <taxon>Arthropoda</taxon>
        <taxon>Hexapoda</taxon>
        <taxon>Insecta</taxon>
        <taxon>Pterygota</taxon>
        <taxon>Neoptera</taxon>
        <taxon>Paraneoptera</taxon>
        <taxon>Hemiptera</taxon>
        <taxon>Auchenorrhyncha</taxon>
        <taxon>Fulgoroidea</taxon>
        <taxon>Delphacidae</taxon>
        <taxon>Criomorphinae</taxon>
        <taxon>Laodelphax</taxon>
    </lineage>
</organism>
<dbReference type="PRINTS" id="PR00926">
    <property type="entry name" value="MITOCARRIER"/>
</dbReference>
<sequence length="311" mass="34335">MDDRRYLSRGLSSRPRTHSTLLAASASGGSAIAGGVAGVTDVIITYPTDYIKTQLQLDEKQSSAGLGRKMYSGVVDCVSKTIKADGFPGLYRGMSVVLLGSFPRAAVRFCAFETLKNNFLQDDGMLSYKMKAVCGLGAGLCESLLTVTPFECVKVKFITDNRSEKRKFKGLIHGIRTIFKEEGLAGFYQGLIATMLKQGISQSIRFSVMETCKDQYWKGDQSKQIPIFLIIFFGAFSGAISVFGTTPFDVVQTRMQSLEASKYKNTANCIMRIWVDEGFTAFYKGLLPRLIRVCFGSGVTFFTYETIQAYL</sequence>
<keyword evidence="4 10" id="KW-0812">Transmembrane</keyword>
<proteinExistence type="inferred from homology"/>
<protein>
    <recommendedName>
        <fullName evidence="9">Citrate transport protein</fullName>
    </recommendedName>
</protein>
<evidence type="ECO:0000256" key="11">
    <source>
        <dbReference type="RuleBase" id="RU000488"/>
    </source>
</evidence>
<evidence type="ECO:0000256" key="10">
    <source>
        <dbReference type="PROSITE-ProRule" id="PRU00282"/>
    </source>
</evidence>
<comment type="similarity">
    <text evidence="2 11">Belongs to the mitochondrial carrier (TC 2.A.29) family.</text>
</comment>